<gene>
    <name evidence="3" type="ORF">V6N12_003694</name>
</gene>
<reference evidence="3 4" key="1">
    <citation type="journal article" date="2024" name="G3 (Bethesda)">
        <title>Genome assembly of Hibiscus sabdariffa L. provides insights into metabolisms of medicinal natural products.</title>
        <authorList>
            <person name="Kim T."/>
        </authorList>
    </citation>
    <scope>NUCLEOTIDE SEQUENCE [LARGE SCALE GENOMIC DNA]</scope>
    <source>
        <strain evidence="3">TK-2024</strain>
        <tissue evidence="3">Old leaves</tissue>
    </source>
</reference>
<organism evidence="3 4">
    <name type="scientific">Hibiscus sabdariffa</name>
    <name type="common">roselle</name>
    <dbReference type="NCBI Taxonomy" id="183260"/>
    <lineage>
        <taxon>Eukaryota</taxon>
        <taxon>Viridiplantae</taxon>
        <taxon>Streptophyta</taxon>
        <taxon>Embryophyta</taxon>
        <taxon>Tracheophyta</taxon>
        <taxon>Spermatophyta</taxon>
        <taxon>Magnoliopsida</taxon>
        <taxon>eudicotyledons</taxon>
        <taxon>Gunneridae</taxon>
        <taxon>Pentapetalae</taxon>
        <taxon>rosids</taxon>
        <taxon>malvids</taxon>
        <taxon>Malvales</taxon>
        <taxon>Malvaceae</taxon>
        <taxon>Malvoideae</taxon>
        <taxon>Hibiscus</taxon>
    </lineage>
</organism>
<dbReference type="InterPro" id="IPR012337">
    <property type="entry name" value="RNaseH-like_sf"/>
</dbReference>
<sequence>MGVMLYYFFLDGYSLPPIPLCPTGITPRCKKLMTTPGRSGRDILPYSFYLGKVCTNNAAEYEALIMGLELALKFKIRHIEIFGNAELVIKQMTTEYEVRYEGLAMYHDLAQHLFECFPDASITHVPRKDNARQHAGTDSHHSQPIRKSTRCLRIMGIKLQQPLTLGQRIKENQSFLGQLLEIIKTKKMEEDRPNGDRAEKPFPRSTKRNDSNTTGRNGRMARRLLTEH</sequence>
<dbReference type="InterPro" id="IPR002156">
    <property type="entry name" value="RNaseH_domain"/>
</dbReference>
<dbReference type="InterPro" id="IPR036397">
    <property type="entry name" value="RNaseH_sf"/>
</dbReference>
<comment type="caution">
    <text evidence="3">The sequence shown here is derived from an EMBL/GenBank/DDBJ whole genome shotgun (WGS) entry which is preliminary data.</text>
</comment>
<dbReference type="SUPFAM" id="SSF53098">
    <property type="entry name" value="Ribonuclease H-like"/>
    <property type="match status" value="1"/>
</dbReference>
<dbReference type="Proteomes" id="UP001472677">
    <property type="component" value="Unassembled WGS sequence"/>
</dbReference>
<dbReference type="Pfam" id="PF13456">
    <property type="entry name" value="RVT_3"/>
    <property type="match status" value="1"/>
</dbReference>
<name>A0ABR1ZY45_9ROSI</name>
<dbReference type="PANTHER" id="PTHR48475:SF1">
    <property type="entry name" value="RNASE H TYPE-1 DOMAIN-CONTAINING PROTEIN"/>
    <property type="match status" value="1"/>
</dbReference>
<evidence type="ECO:0000259" key="2">
    <source>
        <dbReference type="Pfam" id="PF13456"/>
    </source>
</evidence>
<dbReference type="CDD" id="cd09279">
    <property type="entry name" value="RNase_HI_like"/>
    <property type="match status" value="1"/>
</dbReference>
<keyword evidence="4" id="KW-1185">Reference proteome</keyword>
<dbReference type="Gene3D" id="3.30.420.10">
    <property type="entry name" value="Ribonuclease H-like superfamily/Ribonuclease H"/>
    <property type="match status" value="1"/>
</dbReference>
<feature type="domain" description="RNase H type-1" evidence="2">
    <location>
        <begin position="51"/>
        <end position="130"/>
    </location>
</feature>
<evidence type="ECO:0000256" key="1">
    <source>
        <dbReference type="SAM" id="MobiDB-lite"/>
    </source>
</evidence>
<feature type="region of interest" description="Disordered" evidence="1">
    <location>
        <begin position="187"/>
        <end position="228"/>
    </location>
</feature>
<dbReference type="PANTHER" id="PTHR48475">
    <property type="entry name" value="RIBONUCLEASE H"/>
    <property type="match status" value="1"/>
</dbReference>
<protein>
    <recommendedName>
        <fullName evidence="2">RNase H type-1 domain-containing protein</fullName>
    </recommendedName>
</protein>
<evidence type="ECO:0000313" key="4">
    <source>
        <dbReference type="Proteomes" id="UP001472677"/>
    </source>
</evidence>
<evidence type="ECO:0000313" key="3">
    <source>
        <dbReference type="EMBL" id="KAK8485510.1"/>
    </source>
</evidence>
<accession>A0ABR1ZY45</accession>
<feature type="compositionally biased region" description="Basic and acidic residues" evidence="1">
    <location>
        <begin position="187"/>
        <end position="210"/>
    </location>
</feature>
<dbReference type="EMBL" id="JBBPBM010001278">
    <property type="protein sequence ID" value="KAK8485510.1"/>
    <property type="molecule type" value="Genomic_DNA"/>
</dbReference>
<proteinExistence type="predicted"/>